<reference evidence="14" key="3">
    <citation type="submission" date="2016-03" db="UniProtKB">
        <authorList>
            <consortium name="EnsemblProtists"/>
        </authorList>
    </citation>
    <scope>IDENTIFICATION</scope>
</reference>
<keyword evidence="5 11" id="KW-0808">Transferase</keyword>
<name>L1J8K3_GUITC</name>
<dbReference type="HAMAP" id="MF_00185">
    <property type="entry name" value="IPP_trans"/>
    <property type="match status" value="1"/>
</dbReference>
<dbReference type="SUPFAM" id="SSF52540">
    <property type="entry name" value="P-loop containing nucleoside triphosphate hydrolases"/>
    <property type="match status" value="1"/>
</dbReference>
<evidence type="ECO:0000256" key="4">
    <source>
        <dbReference type="ARBA" id="ARBA00012665"/>
    </source>
</evidence>
<dbReference type="CDD" id="cd02019">
    <property type="entry name" value="NK"/>
    <property type="match status" value="1"/>
</dbReference>
<accession>L1J8K3</accession>
<dbReference type="EnsemblProtists" id="EKX44667">
    <property type="protein sequence ID" value="EKX44667"/>
    <property type="gene ID" value="GUITHDRAFT_139595"/>
</dbReference>
<keyword evidence="9" id="KW-0460">Magnesium</keyword>
<dbReference type="OrthoDB" id="775260at2759"/>
<dbReference type="HOGENOM" id="CLU_032616_0_2_1"/>
<dbReference type="GO" id="GO:0052381">
    <property type="term" value="F:tRNA dimethylallyltransferase activity"/>
    <property type="evidence" value="ECO:0007669"/>
    <property type="project" value="UniProtKB-EC"/>
</dbReference>
<reference evidence="15" key="2">
    <citation type="submission" date="2012-11" db="EMBL/GenBank/DDBJ databases">
        <authorList>
            <person name="Kuo A."/>
            <person name="Curtis B.A."/>
            <person name="Tanifuji G."/>
            <person name="Burki F."/>
            <person name="Gruber A."/>
            <person name="Irimia M."/>
            <person name="Maruyama S."/>
            <person name="Arias M.C."/>
            <person name="Ball S.G."/>
            <person name="Gile G.H."/>
            <person name="Hirakawa Y."/>
            <person name="Hopkins J.F."/>
            <person name="Rensing S.A."/>
            <person name="Schmutz J."/>
            <person name="Symeonidi A."/>
            <person name="Elias M."/>
            <person name="Eveleigh R.J."/>
            <person name="Herman E.K."/>
            <person name="Klute M.J."/>
            <person name="Nakayama T."/>
            <person name="Obornik M."/>
            <person name="Reyes-Prieto A."/>
            <person name="Armbrust E.V."/>
            <person name="Aves S.J."/>
            <person name="Beiko R.G."/>
            <person name="Coutinho P."/>
            <person name="Dacks J.B."/>
            <person name="Durnford D.G."/>
            <person name="Fast N.M."/>
            <person name="Green B.R."/>
            <person name="Grisdale C."/>
            <person name="Hempe F."/>
            <person name="Henrissat B."/>
            <person name="Hoppner M.P."/>
            <person name="Ishida K.-I."/>
            <person name="Kim E."/>
            <person name="Koreny L."/>
            <person name="Kroth P.G."/>
            <person name="Liu Y."/>
            <person name="Malik S.-B."/>
            <person name="Maier U.G."/>
            <person name="McRose D."/>
            <person name="Mock T."/>
            <person name="Neilson J.A."/>
            <person name="Onodera N.T."/>
            <person name="Poole A.M."/>
            <person name="Pritham E.J."/>
            <person name="Richards T.A."/>
            <person name="Rocap G."/>
            <person name="Roy S.W."/>
            <person name="Sarai C."/>
            <person name="Schaack S."/>
            <person name="Shirato S."/>
            <person name="Slamovits C.H."/>
            <person name="Spencer D.F."/>
            <person name="Suzuki S."/>
            <person name="Worden A.Z."/>
            <person name="Zauner S."/>
            <person name="Barry K."/>
            <person name="Bell C."/>
            <person name="Bharti A.K."/>
            <person name="Crow J.A."/>
            <person name="Grimwood J."/>
            <person name="Kramer R."/>
            <person name="Lindquist E."/>
            <person name="Lucas S."/>
            <person name="Salamov A."/>
            <person name="McFadden G.I."/>
            <person name="Lane C.E."/>
            <person name="Keeling P.J."/>
            <person name="Gray M.W."/>
            <person name="Grigoriev I.V."/>
            <person name="Archibald J.M."/>
        </authorList>
    </citation>
    <scope>NUCLEOTIDE SEQUENCE</scope>
    <source>
        <strain evidence="15">CCMP2712</strain>
    </source>
</reference>
<evidence type="ECO:0000313" key="13">
    <source>
        <dbReference type="EMBL" id="EKX44667.1"/>
    </source>
</evidence>
<evidence type="ECO:0000313" key="14">
    <source>
        <dbReference type="EnsemblProtists" id="EKX44667"/>
    </source>
</evidence>
<dbReference type="GO" id="GO:0005524">
    <property type="term" value="F:ATP binding"/>
    <property type="evidence" value="ECO:0007669"/>
    <property type="project" value="UniProtKB-KW"/>
</dbReference>
<dbReference type="InterPro" id="IPR039657">
    <property type="entry name" value="Dimethylallyltransferase"/>
</dbReference>
<reference evidence="13 15" key="1">
    <citation type="journal article" date="2012" name="Nature">
        <title>Algal genomes reveal evolutionary mosaicism and the fate of nucleomorphs.</title>
        <authorList>
            <consortium name="DOE Joint Genome Institute"/>
            <person name="Curtis B.A."/>
            <person name="Tanifuji G."/>
            <person name="Burki F."/>
            <person name="Gruber A."/>
            <person name="Irimia M."/>
            <person name="Maruyama S."/>
            <person name="Arias M.C."/>
            <person name="Ball S.G."/>
            <person name="Gile G.H."/>
            <person name="Hirakawa Y."/>
            <person name="Hopkins J.F."/>
            <person name="Kuo A."/>
            <person name="Rensing S.A."/>
            <person name="Schmutz J."/>
            <person name="Symeonidi A."/>
            <person name="Elias M."/>
            <person name="Eveleigh R.J."/>
            <person name="Herman E.K."/>
            <person name="Klute M.J."/>
            <person name="Nakayama T."/>
            <person name="Obornik M."/>
            <person name="Reyes-Prieto A."/>
            <person name="Armbrust E.V."/>
            <person name="Aves S.J."/>
            <person name="Beiko R.G."/>
            <person name="Coutinho P."/>
            <person name="Dacks J.B."/>
            <person name="Durnford D.G."/>
            <person name="Fast N.M."/>
            <person name="Green B.R."/>
            <person name="Grisdale C.J."/>
            <person name="Hempel F."/>
            <person name="Henrissat B."/>
            <person name="Hoppner M.P."/>
            <person name="Ishida K."/>
            <person name="Kim E."/>
            <person name="Koreny L."/>
            <person name="Kroth P.G."/>
            <person name="Liu Y."/>
            <person name="Malik S.B."/>
            <person name="Maier U.G."/>
            <person name="McRose D."/>
            <person name="Mock T."/>
            <person name="Neilson J.A."/>
            <person name="Onodera N.T."/>
            <person name="Poole A.M."/>
            <person name="Pritham E.J."/>
            <person name="Richards T.A."/>
            <person name="Rocap G."/>
            <person name="Roy S.W."/>
            <person name="Sarai C."/>
            <person name="Schaack S."/>
            <person name="Shirato S."/>
            <person name="Slamovits C.H."/>
            <person name="Spencer D.F."/>
            <person name="Suzuki S."/>
            <person name="Worden A.Z."/>
            <person name="Zauner S."/>
            <person name="Barry K."/>
            <person name="Bell C."/>
            <person name="Bharti A.K."/>
            <person name="Crow J.A."/>
            <person name="Grimwood J."/>
            <person name="Kramer R."/>
            <person name="Lindquist E."/>
            <person name="Lucas S."/>
            <person name="Salamov A."/>
            <person name="McFadden G.I."/>
            <person name="Lane C.E."/>
            <person name="Keeling P.J."/>
            <person name="Gray M.W."/>
            <person name="Grigoriev I.V."/>
            <person name="Archibald J.M."/>
        </authorList>
    </citation>
    <scope>NUCLEOTIDE SEQUENCE</scope>
    <source>
        <strain evidence="13 15">CCMP2712</strain>
    </source>
</reference>
<evidence type="ECO:0000256" key="7">
    <source>
        <dbReference type="ARBA" id="ARBA00022741"/>
    </source>
</evidence>
<evidence type="ECO:0000256" key="8">
    <source>
        <dbReference type="ARBA" id="ARBA00022840"/>
    </source>
</evidence>
<evidence type="ECO:0000256" key="3">
    <source>
        <dbReference type="ARBA" id="ARBA00005842"/>
    </source>
</evidence>
<dbReference type="RefSeq" id="XP_005831647.1">
    <property type="nucleotide sequence ID" value="XM_005831590.1"/>
</dbReference>
<evidence type="ECO:0000256" key="6">
    <source>
        <dbReference type="ARBA" id="ARBA00022694"/>
    </source>
</evidence>
<dbReference type="EMBL" id="JH993003">
    <property type="protein sequence ID" value="EKX44667.1"/>
    <property type="molecule type" value="Genomic_DNA"/>
</dbReference>
<dbReference type="GO" id="GO:0006400">
    <property type="term" value="P:tRNA modification"/>
    <property type="evidence" value="ECO:0007669"/>
    <property type="project" value="TreeGrafter"/>
</dbReference>
<evidence type="ECO:0000256" key="11">
    <source>
        <dbReference type="RuleBase" id="RU003785"/>
    </source>
</evidence>
<dbReference type="Proteomes" id="UP000011087">
    <property type="component" value="Unassembled WGS sequence"/>
</dbReference>
<dbReference type="AlphaFoldDB" id="L1J8K3"/>
<dbReference type="EC" id="2.5.1.75" evidence="4"/>
<evidence type="ECO:0000256" key="2">
    <source>
        <dbReference type="ARBA" id="ARBA00004229"/>
    </source>
</evidence>
<feature type="region of interest" description="Disordered" evidence="12">
    <location>
        <begin position="342"/>
        <end position="365"/>
    </location>
</feature>
<proteinExistence type="inferred from homology"/>
<evidence type="ECO:0000256" key="1">
    <source>
        <dbReference type="ARBA" id="ARBA00001946"/>
    </source>
</evidence>
<organism evidence="13">
    <name type="scientific">Guillardia theta (strain CCMP2712)</name>
    <name type="common">Cryptophyte</name>
    <dbReference type="NCBI Taxonomy" id="905079"/>
    <lineage>
        <taxon>Eukaryota</taxon>
        <taxon>Cryptophyceae</taxon>
        <taxon>Pyrenomonadales</taxon>
        <taxon>Geminigeraceae</taxon>
        <taxon>Guillardia</taxon>
    </lineage>
</organism>
<keyword evidence="7 11" id="KW-0547">Nucleotide-binding</keyword>
<comment type="cofactor">
    <cofactor evidence="1">
        <name>Mg(2+)</name>
        <dbReference type="ChEBI" id="CHEBI:18420"/>
    </cofactor>
</comment>
<dbReference type="KEGG" id="gtt:GUITHDRAFT_139595"/>
<dbReference type="eggNOG" id="KOG1384">
    <property type="taxonomic scope" value="Eukaryota"/>
</dbReference>
<sequence>MEGEQGGGGSRIKVVVISGPTAVGKSAIAETLAQKEKLDAELVSADSVQVYRGMDIGSNKPTAEERASVRYHLLDVVEPTEEYNAADFTAHARSVIGDISSRGKLPIVVGGTGFYLQWLVFGRPGAPKPTEEAEEKARSAILACEGSWEEAANRFRSLDERYFDGLHGNDWLRLQRMLEVSYTTGKPISSFERPQGKSLAVDQVSHALSCTDLDFRCFFLYRSRLEIFRDIDLRCELMLQSGFLEEVSSLVASGKLRMGTGPAVENEDEDGGGADRKDLDRELEAFIKDFQSVSRQFVRRQLTWFRSDPVFRWVQAADRAKAVEELEEAIGKEEQEFLRMYDEEEERRKQEEARQSESSKEEQKLLKQYQSQLTIYKDEGSRSSLLDSILEMDVVKGE</sequence>
<dbReference type="Gene3D" id="3.40.50.300">
    <property type="entry name" value="P-loop containing nucleotide triphosphate hydrolases"/>
    <property type="match status" value="1"/>
</dbReference>
<gene>
    <name evidence="13" type="ORF">GUITHDRAFT_139595</name>
</gene>
<comment type="similarity">
    <text evidence="3 11">Belongs to the IPP transferase family.</text>
</comment>
<dbReference type="GeneID" id="17301380"/>
<dbReference type="STRING" id="905079.L1J8K3"/>
<dbReference type="PANTHER" id="PTHR11088:SF60">
    <property type="entry name" value="TRNA DIMETHYLALLYLTRANSFERASE"/>
    <property type="match status" value="1"/>
</dbReference>
<dbReference type="PaxDb" id="55529-EKX44667"/>
<keyword evidence="8 11" id="KW-0067">ATP-binding</keyword>
<comment type="subcellular location">
    <subcellularLocation>
        <location evidence="2">Plastid</location>
        <location evidence="2">Chloroplast</location>
    </subcellularLocation>
</comment>
<dbReference type="InterPro" id="IPR027417">
    <property type="entry name" value="P-loop_NTPase"/>
</dbReference>
<dbReference type="Gene3D" id="1.10.20.140">
    <property type="match status" value="1"/>
</dbReference>
<evidence type="ECO:0000313" key="15">
    <source>
        <dbReference type="Proteomes" id="UP000011087"/>
    </source>
</evidence>
<dbReference type="InterPro" id="IPR018022">
    <property type="entry name" value="IPT"/>
</dbReference>
<dbReference type="Pfam" id="PF01715">
    <property type="entry name" value="IPPT"/>
    <property type="match status" value="1"/>
</dbReference>
<dbReference type="NCBIfam" id="TIGR00174">
    <property type="entry name" value="miaA"/>
    <property type="match status" value="1"/>
</dbReference>
<evidence type="ECO:0000256" key="5">
    <source>
        <dbReference type="ARBA" id="ARBA00022679"/>
    </source>
</evidence>
<dbReference type="GO" id="GO:0009507">
    <property type="term" value="C:chloroplast"/>
    <property type="evidence" value="ECO:0007669"/>
    <property type="project" value="UniProtKB-SubCell"/>
</dbReference>
<evidence type="ECO:0000256" key="10">
    <source>
        <dbReference type="ARBA" id="ARBA00049563"/>
    </source>
</evidence>
<evidence type="ECO:0000256" key="12">
    <source>
        <dbReference type="SAM" id="MobiDB-lite"/>
    </source>
</evidence>
<comment type="catalytic activity">
    <reaction evidence="10">
        <text>adenosine(37) in tRNA + dimethylallyl diphosphate = N(6)-dimethylallyladenosine(37) in tRNA + diphosphate</text>
        <dbReference type="Rhea" id="RHEA:26482"/>
        <dbReference type="Rhea" id="RHEA-COMP:10162"/>
        <dbReference type="Rhea" id="RHEA-COMP:10375"/>
        <dbReference type="ChEBI" id="CHEBI:33019"/>
        <dbReference type="ChEBI" id="CHEBI:57623"/>
        <dbReference type="ChEBI" id="CHEBI:74411"/>
        <dbReference type="ChEBI" id="CHEBI:74415"/>
        <dbReference type="EC" id="2.5.1.75"/>
    </reaction>
</comment>
<evidence type="ECO:0000256" key="9">
    <source>
        <dbReference type="ARBA" id="ARBA00022842"/>
    </source>
</evidence>
<dbReference type="PANTHER" id="PTHR11088">
    <property type="entry name" value="TRNA DIMETHYLALLYLTRANSFERASE"/>
    <property type="match status" value="1"/>
</dbReference>
<keyword evidence="15" id="KW-1185">Reference proteome</keyword>
<dbReference type="OMA" id="VPHYLID"/>
<protein>
    <recommendedName>
        <fullName evidence="4">tRNA dimethylallyltransferase</fullName>
        <ecNumber evidence="4">2.5.1.75</ecNumber>
    </recommendedName>
</protein>
<keyword evidence="6" id="KW-0819">tRNA processing</keyword>